<keyword evidence="3" id="KW-1003">Cell membrane</keyword>
<dbReference type="PANTHER" id="PTHR42718">
    <property type="entry name" value="MAJOR FACILITATOR SUPERFAMILY MULTIDRUG TRANSPORTER MFSC"/>
    <property type="match status" value="1"/>
</dbReference>
<feature type="transmembrane region" description="Helical" evidence="8">
    <location>
        <begin position="141"/>
        <end position="161"/>
    </location>
</feature>
<feature type="transmembrane region" description="Helical" evidence="8">
    <location>
        <begin position="307"/>
        <end position="328"/>
    </location>
</feature>
<feature type="transmembrane region" description="Helical" evidence="8">
    <location>
        <begin position="475"/>
        <end position="498"/>
    </location>
</feature>
<dbReference type="SUPFAM" id="SSF103473">
    <property type="entry name" value="MFS general substrate transporter"/>
    <property type="match status" value="1"/>
</dbReference>
<feature type="transmembrane region" description="Helical" evidence="8">
    <location>
        <begin position="363"/>
        <end position="386"/>
    </location>
</feature>
<sequence length="550" mass="55360">MTTEPSMPMAGRREWIALAVLCLPTLLTTVDISVLVLALPRLSADLGMGASQQLWATDIYAFMLAGFIVLMGTLGDRIGHRRVLVAGAGAFIVASLVAAYASSTGILLGARGVMGIAAATVMPSVLALIGRMFPNPAQMGAAMGIWGTSIMLGVILGPVIGGLLLGAFWWGSIFLMGVPIMALVVVVGPRLLPDTANPKAGGLDVLSAVMSLAALLPFVYGLKEVARAGWAAQPVAAMVVGVAFAVMFVRRQRHLTNPMLDLRLFAMPVVGTTVVLGLVFGFIMGGTGLITTLYLQLVEGMTPVKVAVWMLIPSAAMIVGGNLGPALARKIKPGYVLAGGMVIASVGAVVMTQVSVAGGLSTLIIGLVILYLGSSPTATLANAVMMSNAPPEKAGAVGSLSSTGGELGVALGVALLGSVASAVYGSAVQVPAALPPEQAVPAGESIAAAAAIAPSLPGPLGAELLGSARDAFTQALHGVNVITVLLLLGLAVLLALGLRSVGPMAGPPGMGHGAPPESTGDPAVADPATGDSAGIHPDTEARAEDLRDRV</sequence>
<dbReference type="InterPro" id="IPR036259">
    <property type="entry name" value="MFS_trans_sf"/>
</dbReference>
<evidence type="ECO:0000313" key="10">
    <source>
        <dbReference type="EMBL" id="GIM74375.1"/>
    </source>
</evidence>
<feature type="transmembrane region" description="Helical" evidence="8">
    <location>
        <begin position="83"/>
        <end position="102"/>
    </location>
</feature>
<dbReference type="EMBL" id="BOQL01000050">
    <property type="protein sequence ID" value="GIM74375.1"/>
    <property type="molecule type" value="Genomic_DNA"/>
</dbReference>
<feature type="transmembrane region" description="Helical" evidence="8">
    <location>
        <begin position="200"/>
        <end position="222"/>
    </location>
</feature>
<evidence type="ECO:0000256" key="1">
    <source>
        <dbReference type="ARBA" id="ARBA00004651"/>
    </source>
</evidence>
<feature type="transmembrane region" description="Helical" evidence="8">
    <location>
        <begin position="54"/>
        <end position="71"/>
    </location>
</feature>
<dbReference type="Proteomes" id="UP000681340">
    <property type="component" value="Unassembled WGS sequence"/>
</dbReference>
<dbReference type="InterPro" id="IPR011701">
    <property type="entry name" value="MFS"/>
</dbReference>
<keyword evidence="11" id="KW-1185">Reference proteome</keyword>
<evidence type="ECO:0000313" key="11">
    <source>
        <dbReference type="Proteomes" id="UP000681340"/>
    </source>
</evidence>
<keyword evidence="5 8" id="KW-1133">Transmembrane helix</keyword>
<protein>
    <submittedName>
        <fullName evidence="10">MFS transporter</fullName>
    </submittedName>
</protein>
<comment type="caution">
    <text evidence="10">The sequence shown here is derived from an EMBL/GenBank/DDBJ whole genome shotgun (WGS) entry which is preliminary data.</text>
</comment>
<reference evidence="10" key="1">
    <citation type="submission" date="2021-03" db="EMBL/GenBank/DDBJ databases">
        <title>Whole genome shotgun sequence of Actinoplanes auranticolor NBRC 12245.</title>
        <authorList>
            <person name="Komaki H."/>
            <person name="Tamura T."/>
        </authorList>
    </citation>
    <scope>NUCLEOTIDE SEQUENCE</scope>
    <source>
        <strain evidence="10">NBRC 12245</strain>
    </source>
</reference>
<feature type="transmembrane region" description="Helical" evidence="8">
    <location>
        <begin position="269"/>
        <end position="295"/>
    </location>
</feature>
<dbReference type="RefSeq" id="WP_246595555.1">
    <property type="nucleotide sequence ID" value="NZ_BAABEA010000030.1"/>
</dbReference>
<dbReference type="InterPro" id="IPR020846">
    <property type="entry name" value="MFS_dom"/>
</dbReference>
<evidence type="ECO:0000256" key="7">
    <source>
        <dbReference type="SAM" id="MobiDB-lite"/>
    </source>
</evidence>
<keyword evidence="6 8" id="KW-0472">Membrane</keyword>
<feature type="domain" description="Major facilitator superfamily (MFS) profile" evidence="9">
    <location>
        <begin position="17"/>
        <end position="501"/>
    </location>
</feature>
<dbReference type="Pfam" id="PF07690">
    <property type="entry name" value="MFS_1"/>
    <property type="match status" value="1"/>
</dbReference>
<dbReference type="PANTHER" id="PTHR42718:SF47">
    <property type="entry name" value="METHYL VIOLOGEN RESISTANCE PROTEIN SMVA"/>
    <property type="match status" value="1"/>
</dbReference>
<organism evidence="10 11">
    <name type="scientific">Actinoplanes auranticolor</name>
    <dbReference type="NCBI Taxonomy" id="47988"/>
    <lineage>
        <taxon>Bacteria</taxon>
        <taxon>Bacillati</taxon>
        <taxon>Actinomycetota</taxon>
        <taxon>Actinomycetes</taxon>
        <taxon>Micromonosporales</taxon>
        <taxon>Micromonosporaceae</taxon>
        <taxon>Actinoplanes</taxon>
    </lineage>
</organism>
<evidence type="ECO:0000259" key="9">
    <source>
        <dbReference type="PROSITE" id="PS50850"/>
    </source>
</evidence>
<accession>A0A919SLQ9</accession>
<keyword evidence="4 8" id="KW-0812">Transmembrane</keyword>
<evidence type="ECO:0000256" key="4">
    <source>
        <dbReference type="ARBA" id="ARBA00022692"/>
    </source>
</evidence>
<evidence type="ECO:0000256" key="8">
    <source>
        <dbReference type="SAM" id="Phobius"/>
    </source>
</evidence>
<evidence type="ECO:0000256" key="2">
    <source>
        <dbReference type="ARBA" id="ARBA00022448"/>
    </source>
</evidence>
<dbReference type="Gene3D" id="1.20.1250.20">
    <property type="entry name" value="MFS general substrate transporter like domains"/>
    <property type="match status" value="1"/>
</dbReference>
<feature type="compositionally biased region" description="Basic and acidic residues" evidence="7">
    <location>
        <begin position="537"/>
        <end position="550"/>
    </location>
</feature>
<dbReference type="Gene3D" id="1.20.1720.10">
    <property type="entry name" value="Multidrug resistance protein D"/>
    <property type="match status" value="1"/>
</dbReference>
<dbReference type="PRINTS" id="PR01035">
    <property type="entry name" value="TCRTETA"/>
</dbReference>
<dbReference type="GO" id="GO:0005886">
    <property type="term" value="C:plasma membrane"/>
    <property type="evidence" value="ECO:0007669"/>
    <property type="project" value="UniProtKB-SubCell"/>
</dbReference>
<dbReference type="AlphaFoldDB" id="A0A919SLQ9"/>
<feature type="transmembrane region" description="Helical" evidence="8">
    <location>
        <begin position="228"/>
        <end position="249"/>
    </location>
</feature>
<dbReference type="CDD" id="cd17321">
    <property type="entry name" value="MFS_MMR_MDR_like"/>
    <property type="match status" value="1"/>
</dbReference>
<comment type="subcellular location">
    <subcellularLocation>
        <location evidence="1">Cell membrane</location>
        <topology evidence="1">Multi-pass membrane protein</topology>
    </subcellularLocation>
</comment>
<dbReference type="GO" id="GO:0022857">
    <property type="term" value="F:transmembrane transporter activity"/>
    <property type="evidence" value="ECO:0007669"/>
    <property type="project" value="InterPro"/>
</dbReference>
<feature type="transmembrane region" description="Helical" evidence="8">
    <location>
        <begin position="167"/>
        <end position="188"/>
    </location>
</feature>
<evidence type="ECO:0000256" key="5">
    <source>
        <dbReference type="ARBA" id="ARBA00022989"/>
    </source>
</evidence>
<evidence type="ECO:0000256" key="3">
    <source>
        <dbReference type="ARBA" id="ARBA00022475"/>
    </source>
</evidence>
<keyword evidence="2" id="KW-0813">Transport</keyword>
<name>A0A919SLQ9_9ACTN</name>
<evidence type="ECO:0000256" key="6">
    <source>
        <dbReference type="ARBA" id="ARBA00023136"/>
    </source>
</evidence>
<feature type="transmembrane region" description="Helical" evidence="8">
    <location>
        <begin position="335"/>
        <end position="357"/>
    </location>
</feature>
<feature type="transmembrane region" description="Helical" evidence="8">
    <location>
        <begin position="108"/>
        <end position="129"/>
    </location>
</feature>
<dbReference type="InterPro" id="IPR001958">
    <property type="entry name" value="Tet-R_TetA/multi-R_MdtG-like"/>
</dbReference>
<feature type="region of interest" description="Disordered" evidence="7">
    <location>
        <begin position="507"/>
        <end position="550"/>
    </location>
</feature>
<proteinExistence type="predicted"/>
<gene>
    <name evidence="10" type="ORF">Aau02nite_60660</name>
</gene>
<dbReference type="PROSITE" id="PS50850">
    <property type="entry name" value="MFS"/>
    <property type="match status" value="1"/>
</dbReference>